<gene>
    <name evidence="2" type="ORF">EV207_105155</name>
</gene>
<name>A0A4V2SNC7_9BACL</name>
<keyword evidence="3" id="KW-1185">Reference proteome</keyword>
<feature type="region of interest" description="Disordered" evidence="1">
    <location>
        <begin position="1"/>
        <end position="48"/>
    </location>
</feature>
<protein>
    <recommendedName>
        <fullName evidence="4">Transporter</fullName>
    </recommendedName>
</protein>
<accession>A0A4V2SNC7</accession>
<evidence type="ECO:0000256" key="1">
    <source>
        <dbReference type="SAM" id="MobiDB-lite"/>
    </source>
</evidence>
<organism evidence="2 3">
    <name type="scientific">Scopulibacillus darangshiensis</name>
    <dbReference type="NCBI Taxonomy" id="442528"/>
    <lineage>
        <taxon>Bacteria</taxon>
        <taxon>Bacillati</taxon>
        <taxon>Bacillota</taxon>
        <taxon>Bacilli</taxon>
        <taxon>Bacillales</taxon>
        <taxon>Sporolactobacillaceae</taxon>
        <taxon>Scopulibacillus</taxon>
    </lineage>
</organism>
<dbReference type="Proteomes" id="UP000295416">
    <property type="component" value="Unassembled WGS sequence"/>
</dbReference>
<feature type="compositionally biased region" description="Gly residues" evidence="1">
    <location>
        <begin position="8"/>
        <end position="22"/>
    </location>
</feature>
<dbReference type="OrthoDB" id="2068061at2"/>
<evidence type="ECO:0000313" key="2">
    <source>
        <dbReference type="EMBL" id="TCP30626.1"/>
    </source>
</evidence>
<dbReference type="EMBL" id="SLXK01000005">
    <property type="protein sequence ID" value="TCP30626.1"/>
    <property type="molecule type" value="Genomic_DNA"/>
</dbReference>
<evidence type="ECO:0000313" key="3">
    <source>
        <dbReference type="Proteomes" id="UP000295416"/>
    </source>
</evidence>
<dbReference type="AlphaFoldDB" id="A0A4V2SNC7"/>
<proteinExistence type="predicted"/>
<reference evidence="2 3" key="1">
    <citation type="submission" date="2019-03" db="EMBL/GenBank/DDBJ databases">
        <title>Genomic Encyclopedia of Type Strains, Phase IV (KMG-IV): sequencing the most valuable type-strain genomes for metagenomic binning, comparative biology and taxonomic classification.</title>
        <authorList>
            <person name="Goeker M."/>
        </authorList>
    </citation>
    <scope>NUCLEOTIDE SEQUENCE [LARGE SCALE GENOMIC DNA]</scope>
    <source>
        <strain evidence="2 3">DSM 19377</strain>
    </source>
</reference>
<comment type="caution">
    <text evidence="2">The sequence shown here is derived from an EMBL/GenBank/DDBJ whole genome shotgun (WGS) entry which is preliminary data.</text>
</comment>
<dbReference type="RefSeq" id="WP_132744624.1">
    <property type="nucleotide sequence ID" value="NZ_SLXK01000005.1"/>
</dbReference>
<evidence type="ECO:0008006" key="4">
    <source>
        <dbReference type="Google" id="ProtNLM"/>
    </source>
</evidence>
<sequence>MQRQYGYPGSGFPQGGQGGGGQQPSTQTQPPGPPPSFTPQAEPQAQGGAQVYAVDPGAIRGCLYRWTYIWLRGRQQFWFYPIFVGPRSIAGFRWSGRGWYYYGVDLRQITQFRCY</sequence>
<feature type="compositionally biased region" description="Low complexity" evidence="1">
    <location>
        <begin position="38"/>
        <end position="48"/>
    </location>
</feature>